<evidence type="ECO:0000313" key="1">
    <source>
        <dbReference type="EMBL" id="KAF2180353.1"/>
    </source>
</evidence>
<dbReference type="EMBL" id="ML994658">
    <property type="protein sequence ID" value="KAF2180353.1"/>
    <property type="molecule type" value="Genomic_DNA"/>
</dbReference>
<sequence>MQYLFPKVFLHFQLSRRDPNSPNPMGDEYGFILHNLRHPYLYSPSFPSLLACIPLLSHQYILGHSHLASDPS</sequence>
<reference evidence="1" key="1">
    <citation type="journal article" date="2020" name="Stud. Mycol.">
        <title>101 Dothideomycetes genomes: a test case for predicting lifestyles and emergence of pathogens.</title>
        <authorList>
            <person name="Haridas S."/>
            <person name="Albert R."/>
            <person name="Binder M."/>
            <person name="Bloem J."/>
            <person name="Labutti K."/>
            <person name="Salamov A."/>
            <person name="Andreopoulos B."/>
            <person name="Baker S."/>
            <person name="Barry K."/>
            <person name="Bills G."/>
            <person name="Bluhm B."/>
            <person name="Cannon C."/>
            <person name="Castanera R."/>
            <person name="Culley D."/>
            <person name="Daum C."/>
            <person name="Ezra D."/>
            <person name="Gonzalez J."/>
            <person name="Henrissat B."/>
            <person name="Kuo A."/>
            <person name="Liang C."/>
            <person name="Lipzen A."/>
            <person name="Lutzoni F."/>
            <person name="Magnuson J."/>
            <person name="Mondo S."/>
            <person name="Nolan M."/>
            <person name="Ohm R."/>
            <person name="Pangilinan J."/>
            <person name="Park H.-J."/>
            <person name="Ramirez L."/>
            <person name="Alfaro M."/>
            <person name="Sun H."/>
            <person name="Tritt A."/>
            <person name="Yoshinaga Y."/>
            <person name="Zwiers L.-H."/>
            <person name="Turgeon B."/>
            <person name="Goodwin S."/>
            <person name="Spatafora J."/>
            <person name="Crous P."/>
            <person name="Grigoriev I."/>
        </authorList>
    </citation>
    <scope>NUCLEOTIDE SEQUENCE</scope>
    <source>
        <strain evidence="1">CBS 207.26</strain>
    </source>
</reference>
<gene>
    <name evidence="1" type="ORF">K469DRAFT_277920</name>
</gene>
<dbReference type="AlphaFoldDB" id="A0A6A6DMX8"/>
<organism evidence="1 2">
    <name type="scientific">Zopfia rhizophila CBS 207.26</name>
    <dbReference type="NCBI Taxonomy" id="1314779"/>
    <lineage>
        <taxon>Eukaryota</taxon>
        <taxon>Fungi</taxon>
        <taxon>Dikarya</taxon>
        <taxon>Ascomycota</taxon>
        <taxon>Pezizomycotina</taxon>
        <taxon>Dothideomycetes</taxon>
        <taxon>Dothideomycetes incertae sedis</taxon>
        <taxon>Zopfiaceae</taxon>
        <taxon>Zopfia</taxon>
    </lineage>
</organism>
<protein>
    <submittedName>
        <fullName evidence="1">Uncharacterized protein</fullName>
    </submittedName>
</protein>
<dbReference type="Proteomes" id="UP000800200">
    <property type="component" value="Unassembled WGS sequence"/>
</dbReference>
<name>A0A6A6DMX8_9PEZI</name>
<proteinExistence type="predicted"/>
<accession>A0A6A6DMX8</accession>
<evidence type="ECO:0000313" key="2">
    <source>
        <dbReference type="Proteomes" id="UP000800200"/>
    </source>
</evidence>
<keyword evidence="2" id="KW-1185">Reference proteome</keyword>